<keyword evidence="1" id="KW-1133">Transmembrane helix</keyword>
<feature type="transmembrane region" description="Helical" evidence="1">
    <location>
        <begin position="120"/>
        <end position="137"/>
    </location>
</feature>
<feature type="transmembrane region" description="Helical" evidence="1">
    <location>
        <begin position="166"/>
        <end position="185"/>
    </location>
</feature>
<dbReference type="EMBL" id="CAFBLX010000118">
    <property type="protein sequence ID" value="CAB4890951.1"/>
    <property type="molecule type" value="Genomic_DNA"/>
</dbReference>
<accession>A0A6J7F7P6</accession>
<dbReference type="AlphaFoldDB" id="A0A6J7F7P6"/>
<organism evidence="2">
    <name type="scientific">freshwater metagenome</name>
    <dbReference type="NCBI Taxonomy" id="449393"/>
    <lineage>
        <taxon>unclassified sequences</taxon>
        <taxon>metagenomes</taxon>
        <taxon>ecological metagenomes</taxon>
    </lineage>
</organism>
<feature type="transmembrane region" description="Helical" evidence="1">
    <location>
        <begin position="12"/>
        <end position="31"/>
    </location>
</feature>
<reference evidence="2" key="1">
    <citation type="submission" date="2020-05" db="EMBL/GenBank/DDBJ databases">
        <authorList>
            <person name="Chiriac C."/>
            <person name="Salcher M."/>
            <person name="Ghai R."/>
            <person name="Kavagutti S V."/>
        </authorList>
    </citation>
    <scope>NUCLEOTIDE SEQUENCE</scope>
</reference>
<keyword evidence="1" id="KW-0812">Transmembrane</keyword>
<keyword evidence="1" id="KW-0472">Membrane</keyword>
<name>A0A6J7F7P6_9ZZZZ</name>
<evidence type="ECO:0000313" key="2">
    <source>
        <dbReference type="EMBL" id="CAB4890951.1"/>
    </source>
</evidence>
<gene>
    <name evidence="2" type="ORF">UFOPK3472_01874</name>
</gene>
<evidence type="ECO:0000256" key="1">
    <source>
        <dbReference type="SAM" id="Phobius"/>
    </source>
</evidence>
<protein>
    <submittedName>
        <fullName evidence="2">Unannotated protein</fullName>
    </submittedName>
</protein>
<sequence length="199" mass="21523">MAYGLGSARANKWAMVFYAGAAVVWSGWKAWKYHSSDYVSAMVTPRYNSPNIELLGGRLQPGNAVELAVAKSDVQRLIGMIDFMRYGEIVAGGIVILIGIFFAYRFFLNVIEETPFSTRASIDLVVVAVCLVLYPVITGGLRVMSTNAIQSALETTDVTDTAGSLGAFWLAVIVAVVLQFVYAVLRQGSKLARDADGLV</sequence>
<feature type="transmembrane region" description="Helical" evidence="1">
    <location>
        <begin position="89"/>
        <end position="108"/>
    </location>
</feature>
<proteinExistence type="predicted"/>